<keyword evidence="1" id="KW-0472">Membrane</keyword>
<accession>A0ABU7U2T9</accession>
<evidence type="ECO:0000313" key="4">
    <source>
        <dbReference type="Proteomes" id="UP001312908"/>
    </source>
</evidence>
<dbReference type="RefSeq" id="WP_394818701.1">
    <property type="nucleotide sequence ID" value="NZ_JAWJZY010000001.1"/>
</dbReference>
<name>A0ABU7U2T9_9PROT</name>
<comment type="caution">
    <text evidence="3">The sequence shown here is derived from an EMBL/GenBank/DDBJ whole genome shotgun (WGS) entry which is preliminary data.</text>
</comment>
<protein>
    <submittedName>
        <fullName evidence="3">Phage protein</fullName>
    </submittedName>
</protein>
<evidence type="ECO:0000313" key="2">
    <source>
        <dbReference type="EMBL" id="MEE8657690.1"/>
    </source>
</evidence>
<keyword evidence="1" id="KW-0812">Transmembrane</keyword>
<dbReference type="EMBL" id="JAWJZY010000002">
    <property type="protein sequence ID" value="MEE8658823.1"/>
    <property type="molecule type" value="Genomic_DNA"/>
</dbReference>
<sequence length="71" mass="8115">MYDVLEHWFTILGAVGGAAGLYAMGRHRTITERVDALEDDIKTSLRRLEDDGERTRELLHVIIRGHMGDHK</sequence>
<feature type="transmembrane region" description="Helical" evidence="1">
    <location>
        <begin position="6"/>
        <end position="24"/>
    </location>
</feature>
<keyword evidence="4" id="KW-1185">Reference proteome</keyword>
<proteinExistence type="predicted"/>
<reference evidence="3 4" key="1">
    <citation type="submission" date="2023-10" db="EMBL/GenBank/DDBJ databases">
        <title>Sorlinia euscelidii gen. nov., sp. nov., an acetic acid bacteria isolated from the gut of Euscelidius variegatus emitter.</title>
        <authorList>
            <person name="Michoud G."/>
            <person name="Marasco R."/>
            <person name="Seferji K."/>
            <person name="Gonella E."/>
            <person name="Garuglieri E."/>
            <person name="Alma A."/>
            <person name="Mapelli F."/>
            <person name="Borin S."/>
            <person name="Daffonchio D."/>
            <person name="Crotti E."/>
        </authorList>
    </citation>
    <scope>NUCLEOTIDE SEQUENCE [LARGE SCALE GENOMIC DNA]</scope>
    <source>
        <strain evidence="3 4">EV16P</strain>
    </source>
</reference>
<gene>
    <name evidence="2" type="ORF">DOFOFD_01505</name>
    <name evidence="3" type="ORF">DOFOFD_07345</name>
</gene>
<evidence type="ECO:0000256" key="1">
    <source>
        <dbReference type="SAM" id="Phobius"/>
    </source>
</evidence>
<organism evidence="3 4">
    <name type="scientific">Sorlinia euscelidii</name>
    <dbReference type="NCBI Taxonomy" id="3081148"/>
    <lineage>
        <taxon>Bacteria</taxon>
        <taxon>Pseudomonadati</taxon>
        <taxon>Pseudomonadota</taxon>
        <taxon>Alphaproteobacteria</taxon>
        <taxon>Acetobacterales</taxon>
        <taxon>Acetobacteraceae</taxon>
        <taxon>Sorlinia</taxon>
    </lineage>
</organism>
<keyword evidence="1" id="KW-1133">Transmembrane helix</keyword>
<evidence type="ECO:0000313" key="3">
    <source>
        <dbReference type="EMBL" id="MEE8658823.1"/>
    </source>
</evidence>
<dbReference type="Proteomes" id="UP001312908">
    <property type="component" value="Unassembled WGS sequence"/>
</dbReference>
<dbReference type="EMBL" id="JAWJZY010000001">
    <property type="protein sequence ID" value="MEE8657690.1"/>
    <property type="molecule type" value="Genomic_DNA"/>
</dbReference>